<accession>A0A1R2C2U8</accession>
<sequence length="344" mass="39020">MKQQRIISPKALAHLGQIKTSSKTKANTQLCPQSKEKSSKFSNIVQKPCKKSIYSTSITQSNSPSKYFDQTQTQGITRNSSLTQNLIRNNQGVIIKASDIVRMYSKYEQNKTNLLTSGNSTTKNFEKNDSKIIIEGYTKNDVAEICNCLKGDDDKKTNRNSAEISKINCVSPKSKNKSLYRKSGNISKNISNLSKNYKIEQTPSRILHKEKQIHEFCNIDKDTVDDTQTHLYSDHKIISNSKCQCHSYQNSLSCQPNSLKLANPSNPSLMPDSQINILHGLTQSVQELNQRLIKSEEITYERLRENKLLKIQIENLEKKLDETDTRKTLDTGSGPLCNQNCIFF</sequence>
<reference evidence="1 2" key="1">
    <citation type="submission" date="2016-11" db="EMBL/GenBank/DDBJ databases">
        <title>The macronuclear genome of Stentor coeruleus: a giant cell with tiny introns.</title>
        <authorList>
            <person name="Slabodnick M."/>
            <person name="Ruby J.G."/>
            <person name="Reiff S.B."/>
            <person name="Swart E.C."/>
            <person name="Gosai S."/>
            <person name="Prabakaran S."/>
            <person name="Witkowska E."/>
            <person name="Larue G.E."/>
            <person name="Fisher S."/>
            <person name="Freeman R.M."/>
            <person name="Gunawardena J."/>
            <person name="Chu W."/>
            <person name="Stover N.A."/>
            <person name="Gregory B.D."/>
            <person name="Nowacki M."/>
            <person name="Derisi J."/>
            <person name="Roy S.W."/>
            <person name="Marshall W.F."/>
            <person name="Sood P."/>
        </authorList>
    </citation>
    <scope>NUCLEOTIDE SEQUENCE [LARGE SCALE GENOMIC DNA]</scope>
    <source>
        <strain evidence="1">WM001</strain>
    </source>
</reference>
<evidence type="ECO:0000313" key="1">
    <source>
        <dbReference type="EMBL" id="OMJ83326.1"/>
    </source>
</evidence>
<dbReference type="EMBL" id="MPUH01000308">
    <property type="protein sequence ID" value="OMJ83326.1"/>
    <property type="molecule type" value="Genomic_DNA"/>
</dbReference>
<evidence type="ECO:0000313" key="2">
    <source>
        <dbReference type="Proteomes" id="UP000187209"/>
    </source>
</evidence>
<organism evidence="1 2">
    <name type="scientific">Stentor coeruleus</name>
    <dbReference type="NCBI Taxonomy" id="5963"/>
    <lineage>
        <taxon>Eukaryota</taxon>
        <taxon>Sar</taxon>
        <taxon>Alveolata</taxon>
        <taxon>Ciliophora</taxon>
        <taxon>Postciliodesmatophora</taxon>
        <taxon>Heterotrichea</taxon>
        <taxon>Heterotrichida</taxon>
        <taxon>Stentoridae</taxon>
        <taxon>Stentor</taxon>
    </lineage>
</organism>
<proteinExistence type="predicted"/>
<comment type="caution">
    <text evidence="1">The sequence shown here is derived from an EMBL/GenBank/DDBJ whole genome shotgun (WGS) entry which is preliminary data.</text>
</comment>
<dbReference type="AlphaFoldDB" id="A0A1R2C2U8"/>
<keyword evidence="2" id="KW-1185">Reference proteome</keyword>
<dbReference type="Proteomes" id="UP000187209">
    <property type="component" value="Unassembled WGS sequence"/>
</dbReference>
<name>A0A1R2C2U8_9CILI</name>
<gene>
    <name evidence="1" type="ORF">SteCoe_15789</name>
</gene>
<protein>
    <submittedName>
        <fullName evidence="1">Uncharacterized protein</fullName>
    </submittedName>
</protein>